<proteinExistence type="predicted"/>
<reference evidence="5 6" key="1">
    <citation type="submission" date="2024-03" db="EMBL/GenBank/DDBJ databases">
        <title>Rhodococcus navarretei sp. nov. and Pseudarthrobacter quantumdoti sp. nov., two new species with the ability to biosynthesize Quantum Dots isolated from soil samples at Union Glacier, Antarctica.</title>
        <authorList>
            <person name="Vargas M."/>
        </authorList>
    </citation>
    <scope>NUCLEOTIDE SEQUENCE [LARGE SCALE GENOMIC DNA]</scope>
    <source>
        <strain evidence="5 6">EXRC-4A-4</strain>
    </source>
</reference>
<dbReference type="Proteomes" id="UP001456513">
    <property type="component" value="Unassembled WGS sequence"/>
</dbReference>
<name>A0ABU9CWH1_9NOCA</name>
<keyword evidence="5" id="KW-0413">Isomerase</keyword>
<dbReference type="SUPFAM" id="SSF50891">
    <property type="entry name" value="Cyclophilin-like"/>
    <property type="match status" value="1"/>
</dbReference>
<sequence length="264" mass="26640">MNRTSALTIAVSATALVLAGCSGSAEPAAVPATTTSASTTTTAAPTPRPALDLSRFGALPPVPQPTTDTVSCAYPEESPAAKEVDAPAADNIDVYGNVDVTLSTNQGPIDITLDRTQAPCTVNSVVSLVQQGYFDGSPCHRLTTSPGLEVLQCGDPSGSGRGGPGYTFANEYPTTAYADDPAQAQNPVVYPRGTLAMANAGPDTNGSQFFLVYADSVLPPQYTVFGTISDAGLQTLDAIAAAGVTGGSEDGAPANPVIVESATV</sequence>
<dbReference type="PROSITE" id="PS50072">
    <property type="entry name" value="CSA_PPIASE_2"/>
    <property type="match status" value="1"/>
</dbReference>
<dbReference type="InterPro" id="IPR029000">
    <property type="entry name" value="Cyclophilin-like_dom_sf"/>
</dbReference>
<organism evidence="5 6">
    <name type="scientific">Rhodococcus navarretei</name>
    <dbReference type="NCBI Taxonomy" id="3128981"/>
    <lineage>
        <taxon>Bacteria</taxon>
        <taxon>Bacillati</taxon>
        <taxon>Actinomycetota</taxon>
        <taxon>Actinomycetes</taxon>
        <taxon>Mycobacteriales</taxon>
        <taxon>Nocardiaceae</taxon>
        <taxon>Rhodococcus</taxon>
    </lineage>
</organism>
<dbReference type="InterPro" id="IPR044666">
    <property type="entry name" value="Cyclophilin_A-like"/>
</dbReference>
<evidence type="ECO:0000313" key="5">
    <source>
        <dbReference type="EMBL" id="MEK8071725.1"/>
    </source>
</evidence>
<dbReference type="PANTHER" id="PTHR45625:SF3">
    <property type="entry name" value="PEPTIDYL-PROLYL CIS-TRANS ISOMERASE B-RELATED"/>
    <property type="match status" value="1"/>
</dbReference>
<dbReference type="RefSeq" id="WP_341441413.1">
    <property type="nucleotide sequence ID" value="NZ_JBBPCN010000001.1"/>
</dbReference>
<dbReference type="CDD" id="cd00317">
    <property type="entry name" value="cyclophilin"/>
    <property type="match status" value="1"/>
</dbReference>
<accession>A0ABU9CWH1</accession>
<dbReference type="EMBL" id="JBBPCN010000001">
    <property type="protein sequence ID" value="MEK8071725.1"/>
    <property type="molecule type" value="Genomic_DNA"/>
</dbReference>
<keyword evidence="3" id="KW-0732">Signal</keyword>
<evidence type="ECO:0000256" key="2">
    <source>
        <dbReference type="SAM" id="MobiDB-lite"/>
    </source>
</evidence>
<feature type="region of interest" description="Disordered" evidence="2">
    <location>
        <begin position="26"/>
        <end position="48"/>
    </location>
</feature>
<protein>
    <submittedName>
        <fullName evidence="5">Peptidylprolyl isomerase</fullName>
        <ecNumber evidence="5">5.2.1.8</ecNumber>
    </submittedName>
</protein>
<dbReference type="GO" id="GO:0003755">
    <property type="term" value="F:peptidyl-prolyl cis-trans isomerase activity"/>
    <property type="evidence" value="ECO:0007669"/>
    <property type="project" value="UniProtKB-EC"/>
</dbReference>
<feature type="signal peptide" evidence="3">
    <location>
        <begin position="1"/>
        <end position="19"/>
    </location>
</feature>
<dbReference type="InterPro" id="IPR002130">
    <property type="entry name" value="Cyclophilin-type_PPIase_dom"/>
</dbReference>
<feature type="chain" id="PRO_5046788129" evidence="3">
    <location>
        <begin position="20"/>
        <end position="264"/>
    </location>
</feature>
<evidence type="ECO:0000259" key="4">
    <source>
        <dbReference type="PROSITE" id="PS50072"/>
    </source>
</evidence>
<keyword evidence="6" id="KW-1185">Reference proteome</keyword>
<dbReference type="Gene3D" id="2.40.100.10">
    <property type="entry name" value="Cyclophilin-like"/>
    <property type="match status" value="1"/>
</dbReference>
<feature type="domain" description="PPIase cyclophilin-type" evidence="4">
    <location>
        <begin position="107"/>
        <end position="264"/>
    </location>
</feature>
<dbReference type="EC" id="5.2.1.8" evidence="5"/>
<feature type="compositionally biased region" description="Low complexity" evidence="2">
    <location>
        <begin position="26"/>
        <end position="45"/>
    </location>
</feature>
<gene>
    <name evidence="5" type="ORF">AABD04_12850</name>
</gene>
<dbReference type="PROSITE" id="PS51257">
    <property type="entry name" value="PROKAR_LIPOPROTEIN"/>
    <property type="match status" value="1"/>
</dbReference>
<evidence type="ECO:0000256" key="1">
    <source>
        <dbReference type="ARBA" id="ARBA00002388"/>
    </source>
</evidence>
<evidence type="ECO:0000256" key="3">
    <source>
        <dbReference type="SAM" id="SignalP"/>
    </source>
</evidence>
<dbReference type="PANTHER" id="PTHR45625">
    <property type="entry name" value="PEPTIDYL-PROLYL CIS-TRANS ISOMERASE-RELATED"/>
    <property type="match status" value="1"/>
</dbReference>
<comment type="caution">
    <text evidence="5">The sequence shown here is derived from an EMBL/GenBank/DDBJ whole genome shotgun (WGS) entry which is preliminary data.</text>
</comment>
<dbReference type="Pfam" id="PF00160">
    <property type="entry name" value="Pro_isomerase"/>
    <property type="match status" value="1"/>
</dbReference>
<evidence type="ECO:0000313" key="6">
    <source>
        <dbReference type="Proteomes" id="UP001456513"/>
    </source>
</evidence>
<comment type="function">
    <text evidence="1">PPIases accelerate the folding of proteins. It catalyzes the cis-trans isomerization of proline imidic peptide bonds in oligopeptides.</text>
</comment>